<evidence type="ECO:0000259" key="4">
    <source>
        <dbReference type="Pfam" id="PF13751"/>
    </source>
</evidence>
<evidence type="ECO:0000313" key="9">
    <source>
        <dbReference type="Proteomes" id="UP000595446"/>
    </source>
</evidence>
<accession>A0A7R7GV60</accession>
<proteinExistence type="predicted"/>
<dbReference type="InterPro" id="IPR002559">
    <property type="entry name" value="Transposase_11"/>
</dbReference>
<dbReference type="AlphaFoldDB" id="A0A7R7GV60"/>
<evidence type="ECO:0008006" key="10">
    <source>
        <dbReference type="Google" id="ProtNLM"/>
    </source>
</evidence>
<dbReference type="Pfam" id="PF05598">
    <property type="entry name" value="DUF772"/>
    <property type="match status" value="1"/>
</dbReference>
<name>A0A7R7GV60_9MYCO</name>
<feature type="domain" description="Transposase IS4-like" evidence="2">
    <location>
        <begin position="279"/>
        <end position="328"/>
    </location>
</feature>
<dbReference type="GO" id="GO:0003677">
    <property type="term" value="F:DNA binding"/>
    <property type="evidence" value="ECO:0007669"/>
    <property type="project" value="InterPro"/>
</dbReference>
<evidence type="ECO:0000313" key="5">
    <source>
        <dbReference type="EMBL" id="BCO36139.1"/>
    </source>
</evidence>
<dbReference type="Proteomes" id="UP000595446">
    <property type="component" value="Chromosome"/>
</dbReference>
<feature type="compositionally biased region" description="Low complexity" evidence="1">
    <location>
        <begin position="337"/>
        <end position="353"/>
    </location>
</feature>
<organism evidence="8 9">
    <name type="scientific">Mycobacterium heckeshornense</name>
    <dbReference type="NCBI Taxonomy" id="110505"/>
    <lineage>
        <taxon>Bacteria</taxon>
        <taxon>Bacillati</taxon>
        <taxon>Actinomycetota</taxon>
        <taxon>Actinomycetes</taxon>
        <taxon>Mycobacteriales</taxon>
        <taxon>Mycobacteriaceae</taxon>
        <taxon>Mycobacterium</taxon>
    </lineage>
</organism>
<dbReference type="EMBL" id="AP024237">
    <property type="protein sequence ID" value="BCO36139.1"/>
    <property type="molecule type" value="Genomic_DNA"/>
</dbReference>
<sequence>MALGREDRQGRFDDVMLLVGDQLPAGSIYRLLAEHGGALFDDDYFADLFKRSALGRPTVPARVMATVMLLQAYEGLSDREACDRLAFDLRWKAAAGLTVDAEAFHPTVLVGMRNRLRASDRPRRLFEDVNTTARAAGLLRGRRRVLDSTPLLDAVATQDTVIQLRAAIRKLLTVADRADPEVAGAVRTVLTRDDDYASLGKPPCDWDDPKAREALVDALVRDANAALEALDGRKLDGALSEAVELLALVAGQDVEAGDDGIFRIARRVAKDRMISTVDTEARHGHKSRARTFDGYKSHLGIDPDDELITGVAITAANAADREVIDELLGNPATDIRSAAPATAPDTDSSTDAATDADADADADETITDHGEHVHNESEPNVFEVYGDSAYADGATLDEQTGRGHDMRAKVPPVRNANGYSKDRFGIDLAAGTVTCPAEHTVAISTGRRQQVARFGAFCGSCPLQAECTKARRGRVITIHAHEAALQHAKARQRDPAWQADYRTYRPVVERKISHFTRRPWGGRKARCRGQKRILTDILARAGAINLARLATLGLHPHAGGWAIA</sequence>
<dbReference type="Pfam" id="PF13751">
    <property type="entry name" value="DDE_Tnp_1_6"/>
    <property type="match status" value="1"/>
</dbReference>
<dbReference type="GO" id="GO:0004803">
    <property type="term" value="F:transposase activity"/>
    <property type="evidence" value="ECO:0007669"/>
    <property type="project" value="InterPro"/>
</dbReference>
<dbReference type="RefSeq" id="WP_201399509.1">
    <property type="nucleotide sequence ID" value="NZ_AP024237.1"/>
</dbReference>
<feature type="domain" description="Transposase InsH N-terminal" evidence="3">
    <location>
        <begin position="38"/>
        <end position="115"/>
    </location>
</feature>
<dbReference type="EMBL" id="AP024237">
    <property type="protein sequence ID" value="BCO36664.1"/>
    <property type="molecule type" value="Genomic_DNA"/>
</dbReference>
<evidence type="ECO:0000313" key="8">
    <source>
        <dbReference type="EMBL" id="BCO36664.1"/>
    </source>
</evidence>
<keyword evidence="9" id="KW-1185">Reference proteome</keyword>
<feature type="domain" description="Transposase DDE" evidence="4">
    <location>
        <begin position="434"/>
        <end position="550"/>
    </location>
</feature>
<evidence type="ECO:0000313" key="7">
    <source>
        <dbReference type="EMBL" id="BCO36572.1"/>
    </source>
</evidence>
<evidence type="ECO:0000313" key="6">
    <source>
        <dbReference type="EMBL" id="BCO36153.1"/>
    </source>
</evidence>
<gene>
    <name evidence="5" type="ORF">MHEC_25720</name>
    <name evidence="6" type="ORF">MHEC_25860</name>
    <name evidence="7" type="ORF">MHEC_30050</name>
    <name evidence="8" type="ORF">MHEC_30970</name>
</gene>
<dbReference type="EMBL" id="AP024237">
    <property type="protein sequence ID" value="BCO36572.1"/>
    <property type="molecule type" value="Genomic_DNA"/>
</dbReference>
<dbReference type="GO" id="GO:0006313">
    <property type="term" value="P:DNA transposition"/>
    <property type="evidence" value="ECO:0007669"/>
    <property type="project" value="InterPro"/>
</dbReference>
<feature type="region of interest" description="Disordered" evidence="1">
    <location>
        <begin position="335"/>
        <end position="359"/>
    </location>
</feature>
<protein>
    <recommendedName>
        <fullName evidence="10">Transposase</fullName>
    </recommendedName>
</protein>
<dbReference type="Pfam" id="PF01609">
    <property type="entry name" value="DDE_Tnp_1"/>
    <property type="match status" value="1"/>
</dbReference>
<evidence type="ECO:0000259" key="2">
    <source>
        <dbReference type="Pfam" id="PF01609"/>
    </source>
</evidence>
<dbReference type="PANTHER" id="PTHR35604">
    <property type="entry name" value="TRANSPOSASE INSH FOR INSERTION SEQUENCE ELEMENT IS5A-RELATED"/>
    <property type="match status" value="1"/>
</dbReference>
<dbReference type="EMBL" id="AP024237">
    <property type="protein sequence ID" value="BCO36153.1"/>
    <property type="molecule type" value="Genomic_DNA"/>
</dbReference>
<dbReference type="PANTHER" id="PTHR35604:SF2">
    <property type="entry name" value="TRANSPOSASE INSH FOR INSERTION SEQUENCE ELEMENT IS5A-RELATED"/>
    <property type="match status" value="1"/>
</dbReference>
<dbReference type="InterPro" id="IPR008490">
    <property type="entry name" value="Transposase_InsH_N"/>
</dbReference>
<dbReference type="InterPro" id="IPR025668">
    <property type="entry name" value="Tnp_DDE_dom"/>
</dbReference>
<evidence type="ECO:0000259" key="3">
    <source>
        <dbReference type="Pfam" id="PF05598"/>
    </source>
</evidence>
<reference evidence="8 9" key="1">
    <citation type="submission" date="2020-12" db="EMBL/GenBank/DDBJ databases">
        <title>Complete genome sequence of Mycobacterium heckeshornense JCM 15655T, closely related to a pathogenic non-tuberculous mycobacterial species Mycobacterium xenopi.</title>
        <authorList>
            <person name="Yoshida M."/>
            <person name="Fukano H."/>
            <person name="Asakura T."/>
            <person name="Suzuki M."/>
            <person name="Hoshino Y."/>
        </authorList>
    </citation>
    <scope>NUCLEOTIDE SEQUENCE [LARGE SCALE GENOMIC DNA]</scope>
    <source>
        <strain evidence="8 9">JCM 15655</strain>
    </source>
</reference>
<evidence type="ECO:0000256" key="1">
    <source>
        <dbReference type="SAM" id="MobiDB-lite"/>
    </source>
</evidence>